<dbReference type="Pfam" id="PF10328">
    <property type="entry name" value="7TM_GPCR_Srx"/>
    <property type="match status" value="1"/>
</dbReference>
<feature type="transmembrane region" description="Helical" evidence="1">
    <location>
        <begin position="120"/>
        <end position="145"/>
    </location>
</feature>
<keyword evidence="1" id="KW-0812">Transmembrane</keyword>
<protein>
    <recommendedName>
        <fullName evidence="2">7TM GPCR serpentine receptor class x (Srx) domain-containing protein</fullName>
    </recommendedName>
</protein>
<evidence type="ECO:0000313" key="3">
    <source>
        <dbReference type="EMBL" id="KAK5973227.1"/>
    </source>
</evidence>
<evidence type="ECO:0000256" key="1">
    <source>
        <dbReference type="SAM" id="Phobius"/>
    </source>
</evidence>
<accession>A0AAN8FFM9</accession>
<feature type="transmembrane region" description="Helical" evidence="1">
    <location>
        <begin position="34"/>
        <end position="65"/>
    </location>
</feature>
<dbReference type="InterPro" id="IPR019430">
    <property type="entry name" value="7TM_GPCR_serpentine_rcpt_Srx"/>
</dbReference>
<feature type="transmembrane region" description="Helical" evidence="1">
    <location>
        <begin position="77"/>
        <end position="100"/>
    </location>
</feature>
<evidence type="ECO:0000259" key="2">
    <source>
        <dbReference type="Pfam" id="PF10328"/>
    </source>
</evidence>
<keyword evidence="4" id="KW-1185">Reference proteome</keyword>
<feature type="domain" description="7TM GPCR serpentine receptor class x (Srx)" evidence="2">
    <location>
        <begin position="16"/>
        <end position="155"/>
    </location>
</feature>
<gene>
    <name evidence="3" type="ORF">GCK32_002049</name>
</gene>
<reference evidence="3 4" key="1">
    <citation type="submission" date="2019-10" db="EMBL/GenBank/DDBJ databases">
        <title>Assembly and Annotation for the nematode Trichostrongylus colubriformis.</title>
        <authorList>
            <person name="Martin J."/>
        </authorList>
    </citation>
    <scope>NUCLEOTIDE SEQUENCE [LARGE SCALE GENOMIC DNA]</scope>
    <source>
        <strain evidence="3">G859</strain>
        <tissue evidence="3">Whole worm</tissue>
    </source>
</reference>
<name>A0AAN8FFM9_TRICO</name>
<dbReference type="EMBL" id="WIXE01015750">
    <property type="protein sequence ID" value="KAK5973227.1"/>
    <property type="molecule type" value="Genomic_DNA"/>
</dbReference>
<keyword evidence="1" id="KW-0472">Membrane</keyword>
<evidence type="ECO:0000313" key="4">
    <source>
        <dbReference type="Proteomes" id="UP001331761"/>
    </source>
</evidence>
<proteinExistence type="predicted"/>
<organism evidence="3 4">
    <name type="scientific">Trichostrongylus colubriformis</name>
    <name type="common">Black scour worm</name>
    <dbReference type="NCBI Taxonomy" id="6319"/>
    <lineage>
        <taxon>Eukaryota</taxon>
        <taxon>Metazoa</taxon>
        <taxon>Ecdysozoa</taxon>
        <taxon>Nematoda</taxon>
        <taxon>Chromadorea</taxon>
        <taxon>Rhabditida</taxon>
        <taxon>Rhabditina</taxon>
        <taxon>Rhabditomorpha</taxon>
        <taxon>Strongyloidea</taxon>
        <taxon>Trichostrongylidae</taxon>
        <taxon>Trichostrongylus</taxon>
    </lineage>
</organism>
<dbReference type="SUPFAM" id="SSF81321">
    <property type="entry name" value="Family A G protein-coupled receptor-like"/>
    <property type="match status" value="1"/>
</dbReference>
<dbReference type="Proteomes" id="UP001331761">
    <property type="component" value="Unassembled WGS sequence"/>
</dbReference>
<dbReference type="Gene3D" id="1.20.1070.10">
    <property type="entry name" value="Rhodopsin 7-helix transmembrane proteins"/>
    <property type="match status" value="1"/>
</dbReference>
<dbReference type="PANTHER" id="PTHR23017:SF21">
    <property type="entry name" value="7TM GPCR SERPENTINE RECEPTOR CLASS X (SRX) DOMAIN-CONTAINING PROTEIN"/>
    <property type="match status" value="1"/>
</dbReference>
<feature type="transmembrane region" description="Helical" evidence="1">
    <location>
        <begin position="185"/>
        <end position="205"/>
    </location>
</feature>
<dbReference type="AlphaFoldDB" id="A0AAN8FFM9"/>
<sequence length="248" mass="28524">MLMDMAAYLVLAIHDLPGLHMDVNLFSGTSVNNFFVLIILMQWYTQLFLLLVLSVIHAVAVFYPARFRLFSSKHVKVIIVIIIVVDIGLAVPLFTGYCGFYYSVDEHFWTFDPDKPYSYIYFYCNLLIQGVCVVIVVCVDVLIIWKLRKHRVRSMLRVRKTPTVAAPFSQPKHVQEVRVSNEQQLAFNFILLSACFLTMTIFYNIDTSAFLYGSMTALTYNLNNAKWSLYVLGNRTIRGKLRSLFPCG</sequence>
<keyword evidence="1" id="KW-1133">Transmembrane helix</keyword>
<comment type="caution">
    <text evidence="3">The sequence shown here is derived from an EMBL/GenBank/DDBJ whole genome shotgun (WGS) entry which is preliminary data.</text>
</comment>
<dbReference type="PANTHER" id="PTHR23017">
    <property type="entry name" value="SERPENTINE RECEPTOR, CLASS X"/>
    <property type="match status" value="1"/>
</dbReference>